<name>A0A840RB05_9NEIS</name>
<organism evidence="1 2">
    <name type="scientific">Silvimonas terrae</name>
    <dbReference type="NCBI Taxonomy" id="300266"/>
    <lineage>
        <taxon>Bacteria</taxon>
        <taxon>Pseudomonadati</taxon>
        <taxon>Pseudomonadota</taxon>
        <taxon>Betaproteobacteria</taxon>
        <taxon>Neisseriales</taxon>
        <taxon>Chitinibacteraceae</taxon>
        <taxon>Silvimonas</taxon>
    </lineage>
</organism>
<keyword evidence="2" id="KW-1185">Reference proteome</keyword>
<sequence length="35" mass="4200">MPDAQREAWCIVFSELESGREFDWNAWQFKEPKAP</sequence>
<protein>
    <submittedName>
        <fullName evidence="1">Uncharacterized protein</fullName>
    </submittedName>
</protein>
<gene>
    <name evidence="1" type="ORF">HNQ50_000313</name>
</gene>
<accession>A0A840RB05</accession>
<evidence type="ECO:0000313" key="2">
    <source>
        <dbReference type="Proteomes" id="UP000543030"/>
    </source>
</evidence>
<dbReference type="AlphaFoldDB" id="A0A840RB05"/>
<evidence type="ECO:0000313" key="1">
    <source>
        <dbReference type="EMBL" id="MBB5189603.1"/>
    </source>
</evidence>
<dbReference type="EMBL" id="JACHHN010000001">
    <property type="protein sequence ID" value="MBB5189603.1"/>
    <property type="molecule type" value="Genomic_DNA"/>
</dbReference>
<proteinExistence type="predicted"/>
<reference evidence="1 2" key="1">
    <citation type="submission" date="2020-08" db="EMBL/GenBank/DDBJ databases">
        <title>Genomic Encyclopedia of Type Strains, Phase IV (KMG-IV): sequencing the most valuable type-strain genomes for metagenomic binning, comparative biology and taxonomic classification.</title>
        <authorList>
            <person name="Goeker M."/>
        </authorList>
    </citation>
    <scope>NUCLEOTIDE SEQUENCE [LARGE SCALE GENOMIC DNA]</scope>
    <source>
        <strain evidence="1 2">DSM 18233</strain>
    </source>
</reference>
<comment type="caution">
    <text evidence="1">The sequence shown here is derived from an EMBL/GenBank/DDBJ whole genome shotgun (WGS) entry which is preliminary data.</text>
</comment>
<dbReference type="Proteomes" id="UP000543030">
    <property type="component" value="Unassembled WGS sequence"/>
</dbReference>